<evidence type="ECO:0000256" key="8">
    <source>
        <dbReference type="ARBA" id="ARBA00023264"/>
    </source>
</evidence>
<dbReference type="NCBIfam" id="NF000942">
    <property type="entry name" value="PRK00094.1-4"/>
    <property type="match status" value="1"/>
</dbReference>
<keyword evidence="6 13" id="KW-0443">Lipid metabolism</keyword>
<feature type="binding site" evidence="13">
    <location>
        <position position="135"/>
    </location>
    <ligand>
        <name>sn-glycerol 3-phosphate</name>
        <dbReference type="ChEBI" id="CHEBI:57597"/>
    </ligand>
</feature>
<comment type="function">
    <text evidence="13">Catalyzes the reduction of the glycolytic intermediate dihydroxyacetone phosphate (DHAP) to sn-glycerol 3-phosphate (G3P), the key precursor for phospholipid synthesis.</text>
</comment>
<feature type="binding site" evidence="16">
    <location>
        <position position="139"/>
    </location>
    <ligand>
        <name>NAD(+)</name>
        <dbReference type="ChEBI" id="CHEBI:57540"/>
    </ligand>
</feature>
<keyword evidence="7 13" id="KW-0594">Phospholipid biosynthesis</keyword>
<dbReference type="GO" id="GO:0008654">
    <property type="term" value="P:phospholipid biosynthetic process"/>
    <property type="evidence" value="ECO:0007669"/>
    <property type="project" value="UniProtKB-KW"/>
</dbReference>
<dbReference type="PIRSF" id="PIRSF000114">
    <property type="entry name" value="Glycerol-3-P_dh"/>
    <property type="match status" value="1"/>
</dbReference>
<dbReference type="GO" id="GO:0006650">
    <property type="term" value="P:glycerophospholipid metabolic process"/>
    <property type="evidence" value="ECO:0007669"/>
    <property type="project" value="UniProtKB-UniRule"/>
</dbReference>
<keyword evidence="8 13" id="KW-1208">Phospholipid metabolism</keyword>
<feature type="active site" description="Proton acceptor" evidence="13 14">
    <location>
        <position position="190"/>
    </location>
</feature>
<dbReference type="AlphaFoldDB" id="A0A6N4TL49"/>
<comment type="catalytic activity">
    <reaction evidence="13">
        <text>sn-glycerol 3-phosphate + NAD(+) = dihydroxyacetone phosphate + NADH + H(+)</text>
        <dbReference type="Rhea" id="RHEA:11092"/>
        <dbReference type="ChEBI" id="CHEBI:15378"/>
        <dbReference type="ChEBI" id="CHEBI:57540"/>
        <dbReference type="ChEBI" id="CHEBI:57597"/>
        <dbReference type="ChEBI" id="CHEBI:57642"/>
        <dbReference type="ChEBI" id="CHEBI:57945"/>
        <dbReference type="EC" id="1.1.1.94"/>
    </reaction>
</comment>
<evidence type="ECO:0000259" key="18">
    <source>
        <dbReference type="Pfam" id="PF01210"/>
    </source>
</evidence>
<feature type="binding site" evidence="16">
    <location>
        <begin position="7"/>
        <end position="12"/>
    </location>
    <ligand>
        <name>NAD(+)</name>
        <dbReference type="ChEBI" id="CHEBI:57540"/>
    </ligand>
</feature>
<evidence type="ECO:0000256" key="9">
    <source>
        <dbReference type="ARBA" id="ARBA00052716"/>
    </source>
</evidence>
<evidence type="ECO:0000256" key="3">
    <source>
        <dbReference type="ARBA" id="ARBA00022857"/>
    </source>
</evidence>
<feature type="binding site" evidence="13">
    <location>
        <position position="254"/>
    </location>
    <ligand>
        <name>sn-glycerol 3-phosphate</name>
        <dbReference type="ChEBI" id="CHEBI:57597"/>
    </ligand>
</feature>
<dbReference type="Pfam" id="PF01210">
    <property type="entry name" value="NAD_Gly3P_dh_N"/>
    <property type="match status" value="1"/>
</dbReference>
<evidence type="ECO:0000256" key="17">
    <source>
        <dbReference type="RuleBase" id="RU000437"/>
    </source>
</evidence>
<evidence type="ECO:0000256" key="13">
    <source>
        <dbReference type="HAMAP-Rule" id="MF_00394"/>
    </source>
</evidence>
<evidence type="ECO:0000313" key="21">
    <source>
        <dbReference type="Proteomes" id="UP000464754"/>
    </source>
</evidence>
<dbReference type="GO" id="GO:0051287">
    <property type="term" value="F:NAD binding"/>
    <property type="evidence" value="ECO:0007669"/>
    <property type="project" value="InterPro"/>
</dbReference>
<dbReference type="GO" id="GO:0005975">
    <property type="term" value="P:carbohydrate metabolic process"/>
    <property type="evidence" value="ECO:0007669"/>
    <property type="project" value="InterPro"/>
</dbReference>
<dbReference type="GO" id="GO:0046168">
    <property type="term" value="P:glycerol-3-phosphate catabolic process"/>
    <property type="evidence" value="ECO:0007669"/>
    <property type="project" value="InterPro"/>
</dbReference>
<dbReference type="EMBL" id="AP019695">
    <property type="protein sequence ID" value="BBK23780.1"/>
    <property type="molecule type" value="Genomic_DNA"/>
</dbReference>
<comment type="similarity">
    <text evidence="1 13 17">Belongs to the NAD-dependent glycerol-3-phosphate dehydrogenase family.</text>
</comment>
<keyword evidence="5 13" id="KW-0520">NAD</keyword>
<comment type="pathway">
    <text evidence="13">Membrane lipid metabolism; glycerophospholipid metabolism.</text>
</comment>
<feature type="binding site" evidence="13">
    <location>
        <position position="280"/>
    </location>
    <ligand>
        <name>NADPH</name>
        <dbReference type="ChEBI" id="CHEBI:57783"/>
    </ligand>
</feature>
<dbReference type="SUPFAM" id="SSF48179">
    <property type="entry name" value="6-phosphogluconate dehydrogenase C-terminal domain-like"/>
    <property type="match status" value="1"/>
</dbReference>
<dbReference type="GO" id="GO:0005829">
    <property type="term" value="C:cytosol"/>
    <property type="evidence" value="ECO:0007669"/>
    <property type="project" value="TreeGrafter"/>
</dbReference>
<dbReference type="InterPro" id="IPR036291">
    <property type="entry name" value="NAD(P)-bd_dom_sf"/>
</dbReference>
<dbReference type="Proteomes" id="UP000464754">
    <property type="component" value="Chromosome"/>
</dbReference>
<dbReference type="InterPro" id="IPR011128">
    <property type="entry name" value="G3P_DH_NAD-dep_N"/>
</dbReference>
<feature type="binding site" evidence="13">
    <location>
        <position position="243"/>
    </location>
    <ligand>
        <name>sn-glycerol 3-phosphate</name>
        <dbReference type="ChEBI" id="CHEBI:57597"/>
    </ligand>
</feature>
<keyword evidence="4 13" id="KW-0560">Oxidoreductase</keyword>
<evidence type="ECO:0000256" key="2">
    <source>
        <dbReference type="ARBA" id="ARBA00022516"/>
    </source>
</evidence>
<proteinExistence type="inferred from homology"/>
<feature type="binding site" evidence="13">
    <location>
        <position position="255"/>
    </location>
    <ligand>
        <name>sn-glycerol 3-phosphate</name>
        <dbReference type="ChEBI" id="CHEBI:57597"/>
    </ligand>
</feature>
<feature type="binding site" evidence="13">
    <location>
        <position position="253"/>
    </location>
    <ligand>
        <name>sn-glycerol 3-phosphate</name>
        <dbReference type="ChEBI" id="CHEBI:57597"/>
    </ligand>
</feature>
<reference evidence="21" key="1">
    <citation type="submission" date="2019-05" db="EMBL/GenBank/DDBJ databases">
        <title>Complete genome sequencing of Absiella argi strain JCM 30884.</title>
        <authorList>
            <person name="Sakamoto M."/>
            <person name="Murakami T."/>
            <person name="Mori H."/>
        </authorList>
    </citation>
    <scope>NUCLEOTIDE SEQUENCE [LARGE SCALE GENOMIC DNA]</scope>
    <source>
        <strain evidence="21">JCM 30884</strain>
    </source>
</reference>
<evidence type="ECO:0000256" key="1">
    <source>
        <dbReference type="ARBA" id="ARBA00011009"/>
    </source>
</evidence>
<dbReference type="PRINTS" id="PR00077">
    <property type="entry name" value="GPDHDRGNASE"/>
</dbReference>
<evidence type="ECO:0000256" key="10">
    <source>
        <dbReference type="ARBA" id="ARBA00066687"/>
    </source>
</evidence>
<dbReference type="KEGG" id="aarg:Aargi30884_26830"/>
<evidence type="ECO:0000259" key="19">
    <source>
        <dbReference type="Pfam" id="PF07479"/>
    </source>
</evidence>
<evidence type="ECO:0000256" key="6">
    <source>
        <dbReference type="ARBA" id="ARBA00023098"/>
    </source>
</evidence>
<dbReference type="Gene3D" id="1.10.1040.10">
    <property type="entry name" value="N-(1-d-carboxylethyl)-l-norvaline Dehydrogenase, domain 2"/>
    <property type="match status" value="1"/>
</dbReference>
<dbReference type="HAMAP" id="MF_00394">
    <property type="entry name" value="NAD_Glyc3P_dehydrog"/>
    <property type="match status" value="1"/>
</dbReference>
<feature type="binding site" evidence="13">
    <location>
        <position position="11"/>
    </location>
    <ligand>
        <name>NADPH</name>
        <dbReference type="ChEBI" id="CHEBI:57783"/>
    </ligand>
</feature>
<evidence type="ECO:0000256" key="16">
    <source>
        <dbReference type="PIRSR" id="PIRSR000114-3"/>
    </source>
</evidence>
<evidence type="ECO:0000256" key="7">
    <source>
        <dbReference type="ARBA" id="ARBA00023209"/>
    </source>
</evidence>
<accession>A0A6N4TL49</accession>
<dbReference type="Pfam" id="PF07479">
    <property type="entry name" value="NAD_Gly3P_dh_C"/>
    <property type="match status" value="1"/>
</dbReference>
<dbReference type="Gene3D" id="3.40.50.720">
    <property type="entry name" value="NAD(P)-binding Rossmann-like Domain"/>
    <property type="match status" value="1"/>
</dbReference>
<evidence type="ECO:0000256" key="11">
    <source>
        <dbReference type="ARBA" id="ARBA00069372"/>
    </source>
</evidence>
<evidence type="ECO:0000313" key="20">
    <source>
        <dbReference type="EMBL" id="BBK23780.1"/>
    </source>
</evidence>
<dbReference type="FunFam" id="3.40.50.720:FF:000019">
    <property type="entry name" value="Glycerol-3-phosphate dehydrogenase [NAD(P)+]"/>
    <property type="match status" value="1"/>
</dbReference>
<dbReference type="RefSeq" id="WP_115715652.1">
    <property type="nucleotide sequence ID" value="NZ_AP019695.1"/>
</dbReference>
<dbReference type="PANTHER" id="PTHR11728">
    <property type="entry name" value="GLYCEROL-3-PHOSPHATE DEHYDROGENASE"/>
    <property type="match status" value="1"/>
</dbReference>
<feature type="binding site" evidence="13">
    <location>
        <position position="139"/>
    </location>
    <ligand>
        <name>NADPH</name>
        <dbReference type="ChEBI" id="CHEBI:57783"/>
    </ligand>
</feature>
<feature type="binding site" evidence="16">
    <location>
        <position position="277"/>
    </location>
    <ligand>
        <name>NAD(+)</name>
        <dbReference type="ChEBI" id="CHEBI:57540"/>
    </ligand>
</feature>
<comment type="caution">
    <text evidence="13">Lacks conserved residue(s) required for the propagation of feature annotation.</text>
</comment>
<dbReference type="GO" id="GO:0047952">
    <property type="term" value="F:glycerol-3-phosphate dehydrogenase [NAD(P)+] activity"/>
    <property type="evidence" value="ECO:0007669"/>
    <property type="project" value="UniProtKB-UniRule"/>
</dbReference>
<dbReference type="FunFam" id="1.10.1040.10:FF:000001">
    <property type="entry name" value="Glycerol-3-phosphate dehydrogenase [NAD(P)+]"/>
    <property type="match status" value="1"/>
</dbReference>
<feature type="binding site" evidence="13">
    <location>
        <position position="48"/>
    </location>
    <ligand>
        <name>NADPH</name>
        <dbReference type="ChEBI" id="CHEBI:57783"/>
    </ligand>
</feature>
<keyword evidence="13" id="KW-0547">Nucleotide-binding</keyword>
<evidence type="ECO:0000256" key="4">
    <source>
        <dbReference type="ARBA" id="ARBA00023002"/>
    </source>
</evidence>
<feature type="binding site" evidence="15">
    <location>
        <position position="104"/>
    </location>
    <ligand>
        <name>substrate</name>
    </ligand>
</feature>
<feature type="binding site" evidence="13">
    <location>
        <position position="10"/>
    </location>
    <ligand>
        <name>NADPH</name>
        <dbReference type="ChEBI" id="CHEBI:57783"/>
    </ligand>
</feature>
<comment type="subcellular location">
    <subcellularLocation>
        <location evidence="13">Cytoplasm</location>
    </subcellularLocation>
</comment>
<dbReference type="GO" id="GO:0046167">
    <property type="term" value="P:glycerol-3-phosphate biosynthetic process"/>
    <property type="evidence" value="ECO:0007669"/>
    <property type="project" value="UniProtKB-UniRule"/>
</dbReference>
<feature type="binding site" evidence="15">
    <location>
        <begin position="254"/>
        <end position="255"/>
    </location>
    <ligand>
        <name>substrate</name>
    </ligand>
</feature>
<feature type="binding site" evidence="13">
    <location>
        <position position="254"/>
    </location>
    <ligand>
        <name>NADPH</name>
        <dbReference type="ChEBI" id="CHEBI:57783"/>
    </ligand>
</feature>
<dbReference type="NCBIfam" id="NF000940">
    <property type="entry name" value="PRK00094.1-2"/>
    <property type="match status" value="1"/>
</dbReference>
<dbReference type="SUPFAM" id="SSF51735">
    <property type="entry name" value="NAD(P)-binding Rossmann-fold domains"/>
    <property type="match status" value="1"/>
</dbReference>
<feature type="binding site" evidence="13">
    <location>
        <position position="104"/>
    </location>
    <ligand>
        <name>sn-glycerol 3-phosphate</name>
        <dbReference type="ChEBI" id="CHEBI:57597"/>
    </ligand>
</feature>
<dbReference type="InterPro" id="IPR008927">
    <property type="entry name" value="6-PGluconate_DH-like_C_sf"/>
</dbReference>
<feature type="binding site" evidence="16">
    <location>
        <position position="254"/>
    </location>
    <ligand>
        <name>NAD(+)</name>
        <dbReference type="ChEBI" id="CHEBI:57540"/>
    </ligand>
</feature>
<dbReference type="UniPathway" id="UPA00940"/>
<keyword evidence="21" id="KW-1185">Reference proteome</keyword>
<feature type="domain" description="Glycerol-3-phosphate dehydrogenase NAD-dependent C-terminal" evidence="19">
    <location>
        <begin position="179"/>
        <end position="318"/>
    </location>
</feature>
<dbReference type="InterPro" id="IPR006109">
    <property type="entry name" value="G3P_DH_NAD-dep_C"/>
</dbReference>
<feature type="binding site" evidence="13">
    <location>
        <position position="190"/>
    </location>
    <ligand>
        <name>sn-glycerol 3-phosphate</name>
        <dbReference type="ChEBI" id="CHEBI:57597"/>
    </ligand>
</feature>
<dbReference type="PANTHER" id="PTHR11728:SF1">
    <property type="entry name" value="GLYCEROL-3-PHOSPHATE DEHYDROGENASE [NAD(+)] 2, CHLOROPLASTIC"/>
    <property type="match status" value="1"/>
</dbReference>
<dbReference type="InterPro" id="IPR006168">
    <property type="entry name" value="G3P_DH_NAD-dep"/>
</dbReference>
<comment type="catalytic activity">
    <reaction evidence="9">
        <text>sn-glycerol 3-phosphate + NADP(+) = dihydroxyacetone phosphate + NADPH + H(+)</text>
        <dbReference type="Rhea" id="RHEA:11096"/>
        <dbReference type="ChEBI" id="CHEBI:15378"/>
        <dbReference type="ChEBI" id="CHEBI:57597"/>
        <dbReference type="ChEBI" id="CHEBI:57642"/>
        <dbReference type="ChEBI" id="CHEBI:57783"/>
        <dbReference type="ChEBI" id="CHEBI:58349"/>
        <dbReference type="EC" id="1.1.1.94"/>
    </reaction>
    <physiologicalReaction direction="right-to-left" evidence="9">
        <dbReference type="Rhea" id="RHEA:11098"/>
    </physiologicalReaction>
</comment>
<keyword evidence="13" id="KW-0963">Cytoplasm</keyword>
<sequence>MKAVVIGSGSWGTGLAQVLCDNKVDVTIYGNCESEINDINENHRNSKYFGGIQIHPDLKATTDINVVKGSDIVVLSVPTIAIESVCKQIDEILDKKTIIVNTSKGFHPETFERMSCVIRENISEEHLSSVVSLIGPSHAEEVVIRMLTTICAVSLNEEDAKTVQETFSNEYLRIYTGTDEIGSEVGVAVKNAIALASGILSGLGYGDNTRAALMTRGLMEMTRFGVAMGGKKETFMGMTGIGDLIVTCTSQHSRNFQAGYEIGKAGTAKIFWETNTKTVEGVRTAKAVHEKARELGIDMPIVNEIYAVLFENKNARESAKQLMTRDLKPEMVF</sequence>
<evidence type="ECO:0000256" key="15">
    <source>
        <dbReference type="PIRSR" id="PIRSR000114-2"/>
    </source>
</evidence>
<feature type="domain" description="Glycerol-3-phosphate dehydrogenase NAD-dependent N-terminal" evidence="18">
    <location>
        <begin position="4"/>
        <end position="158"/>
    </location>
</feature>
<dbReference type="InterPro" id="IPR013328">
    <property type="entry name" value="6PGD_dom2"/>
</dbReference>
<keyword evidence="2 13" id="KW-0444">Lipid biosynthesis</keyword>
<gene>
    <name evidence="13 20" type="primary">gpsA</name>
    <name evidence="20" type="ORF">Aargi30884_26830</name>
</gene>
<protein>
    <recommendedName>
        <fullName evidence="11 13">Glycerol-3-phosphate dehydrogenase [NAD(P)+]</fullName>
        <ecNumber evidence="10 13">1.1.1.94</ecNumber>
    </recommendedName>
    <alternativeName>
        <fullName evidence="13">NAD(P)(+)-dependent glycerol-3-phosphate dehydrogenase</fullName>
    </alternativeName>
    <alternativeName>
        <fullName evidence="12 13">NAD(P)H-dependent dihydroxyacetone-phosphate reductase</fullName>
    </alternativeName>
</protein>
<organism evidence="20 21">
    <name type="scientific">Amedibacterium intestinale</name>
    <dbReference type="NCBI Taxonomy" id="2583452"/>
    <lineage>
        <taxon>Bacteria</taxon>
        <taxon>Bacillati</taxon>
        <taxon>Bacillota</taxon>
        <taxon>Erysipelotrichia</taxon>
        <taxon>Erysipelotrichales</taxon>
        <taxon>Erysipelotrichaceae</taxon>
        <taxon>Amedibacterium</taxon>
    </lineage>
</organism>
<name>A0A6N4TL49_9FIRM</name>
<dbReference type="EC" id="1.1.1.94" evidence="10 13"/>
<feature type="binding site" evidence="13">
    <location>
        <position position="104"/>
    </location>
    <ligand>
        <name>NADPH</name>
        <dbReference type="ChEBI" id="CHEBI:57783"/>
    </ligand>
</feature>
<evidence type="ECO:0000256" key="14">
    <source>
        <dbReference type="PIRSR" id="PIRSR000114-1"/>
    </source>
</evidence>
<evidence type="ECO:0000256" key="12">
    <source>
        <dbReference type="ARBA" id="ARBA00080511"/>
    </source>
</evidence>
<keyword evidence="3 13" id="KW-0521">NADP</keyword>
<evidence type="ECO:0000256" key="5">
    <source>
        <dbReference type="ARBA" id="ARBA00023027"/>
    </source>
</evidence>
<feature type="binding site" evidence="13">
    <location>
        <position position="137"/>
    </location>
    <ligand>
        <name>sn-glycerol 3-phosphate</name>
        <dbReference type="ChEBI" id="CHEBI:57597"/>
    </ligand>
</feature>